<protein>
    <recommendedName>
        <fullName evidence="3">Lipoprotein</fullName>
    </recommendedName>
</protein>
<evidence type="ECO:0000313" key="1">
    <source>
        <dbReference type="EMBL" id="MDP5276150.1"/>
    </source>
</evidence>
<comment type="caution">
    <text evidence="1">The sequence shown here is derived from an EMBL/GenBank/DDBJ whole genome shotgun (WGS) entry which is preliminary data.</text>
</comment>
<keyword evidence="2" id="KW-1185">Reference proteome</keyword>
<proteinExistence type="predicted"/>
<evidence type="ECO:0000313" key="2">
    <source>
        <dbReference type="Proteomes" id="UP001231941"/>
    </source>
</evidence>
<accession>A0ABT9J572</accession>
<dbReference type="Proteomes" id="UP001231941">
    <property type="component" value="Unassembled WGS sequence"/>
</dbReference>
<dbReference type="PROSITE" id="PS51257">
    <property type="entry name" value="PROKAR_LIPOPROTEIN"/>
    <property type="match status" value="1"/>
</dbReference>
<evidence type="ECO:0008006" key="3">
    <source>
        <dbReference type="Google" id="ProtNLM"/>
    </source>
</evidence>
<name>A0ABT9J572_9BACL</name>
<dbReference type="RefSeq" id="WP_305993461.1">
    <property type="nucleotide sequence ID" value="NZ_JAVAMP010000012.1"/>
</dbReference>
<gene>
    <name evidence="1" type="ORF">Q5Y73_18790</name>
</gene>
<organism evidence="1 2">
    <name type="scientific">Chengkuizengella axinellae</name>
    <dbReference type="NCBI Taxonomy" id="3064388"/>
    <lineage>
        <taxon>Bacteria</taxon>
        <taxon>Bacillati</taxon>
        <taxon>Bacillota</taxon>
        <taxon>Bacilli</taxon>
        <taxon>Bacillales</taxon>
        <taxon>Paenibacillaceae</taxon>
        <taxon>Chengkuizengella</taxon>
    </lineage>
</organism>
<reference evidence="1 2" key="1">
    <citation type="submission" date="2023-08" db="EMBL/GenBank/DDBJ databases">
        <authorList>
            <person name="Park J.-S."/>
        </authorList>
    </citation>
    <scope>NUCLEOTIDE SEQUENCE [LARGE SCALE GENOMIC DNA]</scope>
    <source>
        <strain evidence="1 2">2205SS18-9</strain>
    </source>
</reference>
<dbReference type="EMBL" id="JAVAMP010000012">
    <property type="protein sequence ID" value="MDP5276150.1"/>
    <property type="molecule type" value="Genomic_DNA"/>
</dbReference>
<sequence>MRVNFFLIVLLLLLTLIGCSGKEYSEPDTLSKEDLCIIKIEDSKKVCYGMSKEDTEEILGAALVEDSFYNDYDFGVRVGYREDLVAFIFLNYQSKDIYQTSRGAQVGMSREDIKNLYGSKYVNELDYELRYAFDSNNNIFLDYEMRNNNLESLNIEDMEKTYITHFSFLDDDTIEFLSLLDARYIFNWN</sequence>